<dbReference type="RefSeq" id="WP_204658270.1">
    <property type="nucleotide sequence ID" value="NZ_CP056775.1"/>
</dbReference>
<evidence type="ECO:0000313" key="2">
    <source>
        <dbReference type="Proteomes" id="UP000612680"/>
    </source>
</evidence>
<gene>
    <name evidence="1" type="ORF">HWI92_19175</name>
</gene>
<sequence>MEMEDQPLDVQWDNLLDTIGNRIGKRPADLNGVLFLIGVQELGHGARRFTKEQKQDLMHIGICAVLSLSSYYELEYRDEDGWPHYKLLRALPVSDLSRQDQLLRLHVLEYFKGV</sequence>
<proteinExistence type="predicted"/>
<name>A0ABX7I9U6_9BACT</name>
<dbReference type="EMBL" id="CP056775">
    <property type="protein sequence ID" value="QRR02881.1"/>
    <property type="molecule type" value="Genomic_DNA"/>
</dbReference>
<organism evidence="1 2">
    <name type="scientific">Dyadobacter sandarakinus</name>
    <dbReference type="NCBI Taxonomy" id="2747268"/>
    <lineage>
        <taxon>Bacteria</taxon>
        <taxon>Pseudomonadati</taxon>
        <taxon>Bacteroidota</taxon>
        <taxon>Cytophagia</taxon>
        <taxon>Cytophagales</taxon>
        <taxon>Spirosomataceae</taxon>
        <taxon>Dyadobacter</taxon>
    </lineage>
</organism>
<protein>
    <submittedName>
        <fullName evidence="1">Uncharacterized protein</fullName>
    </submittedName>
</protein>
<accession>A0ABX7I9U6</accession>
<keyword evidence="2" id="KW-1185">Reference proteome</keyword>
<dbReference type="Proteomes" id="UP000612680">
    <property type="component" value="Chromosome"/>
</dbReference>
<reference evidence="1 2" key="1">
    <citation type="submission" date="2020-06" db="EMBL/GenBank/DDBJ databases">
        <title>Dyadobacter sandarakinus sp. nov., isolated from the soil of the Arctic Yellow River Station.</title>
        <authorList>
            <person name="Zhang Y."/>
            <person name="Peng F."/>
        </authorList>
    </citation>
    <scope>NUCLEOTIDE SEQUENCE [LARGE SCALE GENOMIC DNA]</scope>
    <source>
        <strain evidence="1 2">Q3-56</strain>
    </source>
</reference>
<evidence type="ECO:0000313" key="1">
    <source>
        <dbReference type="EMBL" id="QRR02881.1"/>
    </source>
</evidence>